<feature type="region of interest" description="Disordered" evidence="7">
    <location>
        <begin position="717"/>
        <end position="887"/>
    </location>
</feature>
<feature type="compositionally biased region" description="Gly residues" evidence="7">
    <location>
        <begin position="953"/>
        <end position="966"/>
    </location>
</feature>
<dbReference type="GO" id="GO:0016020">
    <property type="term" value="C:membrane"/>
    <property type="evidence" value="ECO:0007669"/>
    <property type="project" value="UniProtKB-SubCell"/>
</dbReference>
<feature type="transmembrane region" description="Helical" evidence="8">
    <location>
        <begin position="419"/>
        <end position="438"/>
    </location>
</feature>
<feature type="compositionally biased region" description="Polar residues" evidence="7">
    <location>
        <begin position="1123"/>
        <end position="1133"/>
    </location>
</feature>
<feature type="compositionally biased region" description="Basic and acidic residues" evidence="7">
    <location>
        <begin position="781"/>
        <end position="821"/>
    </location>
</feature>
<feature type="compositionally biased region" description="Low complexity" evidence="7">
    <location>
        <begin position="997"/>
        <end position="1011"/>
    </location>
</feature>
<proteinExistence type="predicted"/>
<feature type="transmembrane region" description="Helical" evidence="8">
    <location>
        <begin position="673"/>
        <end position="694"/>
    </location>
</feature>
<organism evidence="10 11">
    <name type="scientific">Mizuhopecten yessoensis</name>
    <name type="common">Japanese scallop</name>
    <name type="synonym">Patinopecten yessoensis</name>
    <dbReference type="NCBI Taxonomy" id="6573"/>
    <lineage>
        <taxon>Eukaryota</taxon>
        <taxon>Metazoa</taxon>
        <taxon>Spiralia</taxon>
        <taxon>Lophotrochozoa</taxon>
        <taxon>Mollusca</taxon>
        <taxon>Bivalvia</taxon>
        <taxon>Autobranchia</taxon>
        <taxon>Pteriomorphia</taxon>
        <taxon>Pectinida</taxon>
        <taxon>Pectinoidea</taxon>
        <taxon>Pectinidae</taxon>
        <taxon>Mizuhopecten</taxon>
    </lineage>
</organism>
<feature type="compositionally biased region" description="Basic and acidic residues" evidence="7">
    <location>
        <begin position="1159"/>
        <end position="1209"/>
    </location>
</feature>
<evidence type="ECO:0000256" key="1">
    <source>
        <dbReference type="ARBA" id="ARBA00004141"/>
    </source>
</evidence>
<comment type="caution">
    <text evidence="10">The sequence shown here is derived from an EMBL/GenBank/DDBJ whole genome shotgun (WGS) entry which is preliminary data.</text>
</comment>
<feature type="transmembrane region" description="Helical" evidence="8">
    <location>
        <begin position="331"/>
        <end position="353"/>
    </location>
</feature>
<evidence type="ECO:0000256" key="4">
    <source>
        <dbReference type="ARBA" id="ARBA00022970"/>
    </source>
</evidence>
<evidence type="ECO:0000256" key="5">
    <source>
        <dbReference type="ARBA" id="ARBA00022989"/>
    </source>
</evidence>
<dbReference type="STRING" id="6573.A0A210PFH8"/>
<evidence type="ECO:0000256" key="7">
    <source>
        <dbReference type="SAM" id="MobiDB-lite"/>
    </source>
</evidence>
<keyword evidence="5 8" id="KW-1133">Transmembrane helix</keyword>
<keyword evidence="4" id="KW-0029">Amino-acid transport</keyword>
<keyword evidence="11" id="KW-1185">Reference proteome</keyword>
<feature type="region of interest" description="Disordered" evidence="7">
    <location>
        <begin position="1114"/>
        <end position="1210"/>
    </location>
</feature>
<feature type="domain" description="Amino acid transporter transmembrane" evidence="9">
    <location>
        <begin position="304"/>
        <end position="689"/>
    </location>
</feature>
<evidence type="ECO:0000259" key="9">
    <source>
        <dbReference type="Pfam" id="PF01490"/>
    </source>
</evidence>
<dbReference type="Pfam" id="PF01490">
    <property type="entry name" value="Aa_trans"/>
    <property type="match status" value="1"/>
</dbReference>
<evidence type="ECO:0000313" key="11">
    <source>
        <dbReference type="Proteomes" id="UP000242188"/>
    </source>
</evidence>
<dbReference type="EMBL" id="NEDP02076736">
    <property type="protein sequence ID" value="OWF35239.1"/>
    <property type="molecule type" value="Genomic_DNA"/>
</dbReference>
<feature type="transmembrane region" description="Helical" evidence="8">
    <location>
        <begin position="569"/>
        <end position="594"/>
    </location>
</feature>
<dbReference type="Proteomes" id="UP000242188">
    <property type="component" value="Unassembled WGS sequence"/>
</dbReference>
<comment type="subcellular location">
    <subcellularLocation>
        <location evidence="1">Membrane</location>
        <topology evidence="1">Multi-pass membrane protein</topology>
    </subcellularLocation>
</comment>
<evidence type="ECO:0000256" key="2">
    <source>
        <dbReference type="ARBA" id="ARBA00022448"/>
    </source>
</evidence>
<dbReference type="GO" id="GO:0015179">
    <property type="term" value="F:L-amino acid transmembrane transporter activity"/>
    <property type="evidence" value="ECO:0007669"/>
    <property type="project" value="TreeGrafter"/>
</dbReference>
<dbReference type="PANTHER" id="PTHR22950:SF646">
    <property type="entry name" value="SODIUM-COUPLED NEUTRAL AMINO ACID TRANSPORTER 10-RELATED"/>
    <property type="match status" value="1"/>
</dbReference>
<gene>
    <name evidence="10" type="ORF">KP79_PYT05990</name>
</gene>
<evidence type="ECO:0000256" key="3">
    <source>
        <dbReference type="ARBA" id="ARBA00022692"/>
    </source>
</evidence>
<feature type="transmembrane region" description="Helical" evidence="8">
    <location>
        <begin position="640"/>
        <end position="661"/>
    </location>
</feature>
<feature type="transmembrane region" description="Helical" evidence="8">
    <location>
        <begin position="614"/>
        <end position="634"/>
    </location>
</feature>
<feature type="transmembrane region" description="Helical" evidence="8">
    <location>
        <begin position="523"/>
        <end position="545"/>
    </location>
</feature>
<feature type="transmembrane region" description="Helical" evidence="8">
    <location>
        <begin position="491"/>
        <end position="511"/>
    </location>
</feature>
<feature type="compositionally biased region" description="Basic residues" evidence="7">
    <location>
        <begin position="1147"/>
        <end position="1158"/>
    </location>
</feature>
<dbReference type="AlphaFoldDB" id="A0A210PFH8"/>
<dbReference type="PANTHER" id="PTHR22950">
    <property type="entry name" value="AMINO ACID TRANSPORTER"/>
    <property type="match status" value="1"/>
</dbReference>
<feature type="transmembrane region" description="Helical" evidence="8">
    <location>
        <begin position="378"/>
        <end position="399"/>
    </location>
</feature>
<feature type="compositionally biased region" description="Polar residues" evidence="7">
    <location>
        <begin position="941"/>
        <end position="950"/>
    </location>
</feature>
<feature type="region of interest" description="Disordered" evidence="7">
    <location>
        <begin position="941"/>
        <end position="1014"/>
    </location>
</feature>
<feature type="compositionally biased region" description="Basic and acidic residues" evidence="7">
    <location>
        <begin position="833"/>
        <end position="851"/>
    </location>
</feature>
<dbReference type="InterPro" id="IPR013057">
    <property type="entry name" value="AA_transpt_TM"/>
</dbReference>
<evidence type="ECO:0000256" key="8">
    <source>
        <dbReference type="SAM" id="Phobius"/>
    </source>
</evidence>
<keyword evidence="3 8" id="KW-0812">Transmembrane</keyword>
<feature type="compositionally biased region" description="Basic and acidic residues" evidence="7">
    <location>
        <begin position="733"/>
        <end position="768"/>
    </location>
</feature>
<protein>
    <submittedName>
        <fullName evidence="10">Sodium-coupled neutral amino acid transporter 10</fullName>
    </submittedName>
</protein>
<evidence type="ECO:0000256" key="6">
    <source>
        <dbReference type="ARBA" id="ARBA00023136"/>
    </source>
</evidence>
<reference evidence="10 11" key="1">
    <citation type="journal article" date="2017" name="Nat. Ecol. Evol.">
        <title>Scallop genome provides insights into evolution of bilaterian karyotype and development.</title>
        <authorList>
            <person name="Wang S."/>
            <person name="Zhang J."/>
            <person name="Jiao W."/>
            <person name="Li J."/>
            <person name="Xun X."/>
            <person name="Sun Y."/>
            <person name="Guo X."/>
            <person name="Huan P."/>
            <person name="Dong B."/>
            <person name="Zhang L."/>
            <person name="Hu X."/>
            <person name="Sun X."/>
            <person name="Wang J."/>
            <person name="Zhao C."/>
            <person name="Wang Y."/>
            <person name="Wang D."/>
            <person name="Huang X."/>
            <person name="Wang R."/>
            <person name="Lv J."/>
            <person name="Li Y."/>
            <person name="Zhang Z."/>
            <person name="Liu B."/>
            <person name="Lu W."/>
            <person name="Hui Y."/>
            <person name="Liang J."/>
            <person name="Zhou Z."/>
            <person name="Hou R."/>
            <person name="Li X."/>
            <person name="Liu Y."/>
            <person name="Li H."/>
            <person name="Ning X."/>
            <person name="Lin Y."/>
            <person name="Zhao L."/>
            <person name="Xing Q."/>
            <person name="Dou J."/>
            <person name="Li Y."/>
            <person name="Mao J."/>
            <person name="Guo H."/>
            <person name="Dou H."/>
            <person name="Li T."/>
            <person name="Mu C."/>
            <person name="Jiang W."/>
            <person name="Fu Q."/>
            <person name="Fu X."/>
            <person name="Miao Y."/>
            <person name="Liu J."/>
            <person name="Yu Q."/>
            <person name="Li R."/>
            <person name="Liao H."/>
            <person name="Li X."/>
            <person name="Kong Y."/>
            <person name="Jiang Z."/>
            <person name="Chourrout D."/>
            <person name="Li R."/>
            <person name="Bao Z."/>
        </authorList>
    </citation>
    <scope>NUCLEOTIDE SEQUENCE [LARGE SCALE GENOMIC DNA]</scope>
    <source>
        <strain evidence="10 11">PY_sf001</strain>
    </source>
</reference>
<feature type="compositionally biased region" description="Low complexity" evidence="7">
    <location>
        <begin position="967"/>
        <end position="990"/>
    </location>
</feature>
<dbReference type="OrthoDB" id="112749at2759"/>
<keyword evidence="2" id="KW-0813">Transport</keyword>
<sequence>MSSDGNIDFPSYVKMILTDEMKRCDKILKDEDLYHLLDEDNVDSKQRETILGYPSFPLYRDLGTMLKLWMDNRSCPVLDLPKYDLLDENTYVESRLASFQAITPLLDGLKSLWDIWGVEERKYRIRDILVTLGKRGLMDLFGIRNTVGTREIFPPPRKVLEEAFTKKHSASAELSVGARALAKHHHRDQTDSWWGNCTGNESAKNKNALDKMNKVLDNATWINIHWLPQDVIILEVRHGEGYGARWNPDGKEFRGFLEPQMFKNYNHVVNVMEAGIDDEKSIEADSKFETEERQSGPNMAVSNLPHVINLSNSIIGVTILAMPFCFKQCGILLGAVLLFFCTWLTLVSCRMLMKAGITSRRRSYGFLAYYTYGAPGKLAVEIGMIGLQLGTLIAQVVIIGDLGPAIVSKYLGLENNGNLRMGLICFLCLCVGLPLGLLKNLNTVSRASTLCILFYGLFTVYVFSLSIPNLVSGDWINKVNLWRTDGLFKCLPIFSFAFGCQTQLFIMFDNLPEPSLKSVNNIVHSAVNMCTVSYLLTGFFGYIAFHNKDIGGDIVKDFEVSLASDVLKLGFVISIAVTFPLIIYPCRGSLYTLLFPQRQKHSDDLEKRPVIPELHFKVLTTFIVLGSMITGILVPNVEFVLAMNGATMGTLICYIFPAVFFLRVMTGSSEGKLIAQAVLILGCLIMVLCTLTTLNAQEQVHAVEVVKDEIVNKDLPVVHDKEKPLQPPVLNTQDKHLPKDKPPDKIATGDKVDTLLSKDEKAKDKRVEPPNPREPSENDNPPDKPDVKETLDKPKEDSNLKTKKVDDAPVEKKTGQEKVMEGQDQLQKAPVMNKEEEAGQGKDVDQSKDTGQEAGQIKAPVQKKESNVDGGDKEQAAEKNNRKQDEIINELEKQREVQRELIEEQKEILAQLKEHEQEHKQIDAEKQQANIGEAAMVNPPAAQQVNSKQGVGQPLGGIQQGVGQPMGGVQQQQAAGQPMGGVQQQKAAGQPMGGGQQQQAAGQPMGGVQQQKAAGQPMGGVQLLQVAGQPIGGVQQQQVVNHPLGGVQQQRVVNQPLGGVQQQQAPGQVVGNLQQAPGQIVGNLQQAPGQVVGNIKQQAREHVADVLKEIDNRPMLQAKAPDQNANMKNSNVPKNEKNSVKDGDIHMKKKSSKKHRKEHKEEVRHRRDVVDVVDTHNDIPNDKEEMVKPKPLNEEMRRKKLSIDEKPDSDINDIFNNLDSMNDLSLFHGRSLKEVLHKRS</sequence>
<keyword evidence="6 8" id="KW-0472">Membrane</keyword>
<feature type="transmembrane region" description="Helical" evidence="8">
    <location>
        <begin position="450"/>
        <end position="471"/>
    </location>
</feature>
<evidence type="ECO:0000313" key="10">
    <source>
        <dbReference type="EMBL" id="OWF35239.1"/>
    </source>
</evidence>
<feature type="compositionally biased region" description="Basic and acidic residues" evidence="7">
    <location>
        <begin position="862"/>
        <end position="887"/>
    </location>
</feature>
<feature type="compositionally biased region" description="Basic and acidic residues" evidence="7">
    <location>
        <begin position="1134"/>
        <end position="1146"/>
    </location>
</feature>
<name>A0A210PFH8_MIZYE</name>
<accession>A0A210PFH8</accession>